<evidence type="ECO:0000313" key="4">
    <source>
        <dbReference type="EMBL" id="MCO1655121.1"/>
    </source>
</evidence>
<feature type="region of interest" description="Disordered" evidence="2">
    <location>
        <begin position="1"/>
        <end position="20"/>
    </location>
</feature>
<dbReference type="EMBL" id="JAGSOV010000019">
    <property type="protein sequence ID" value="MCO1655121.1"/>
    <property type="molecule type" value="Genomic_DNA"/>
</dbReference>
<dbReference type="RefSeq" id="WP_252436864.1">
    <property type="nucleotide sequence ID" value="NZ_JAGSOV010000019.1"/>
</dbReference>
<evidence type="ECO:0000256" key="1">
    <source>
        <dbReference type="ARBA" id="ARBA00023002"/>
    </source>
</evidence>
<dbReference type="Proteomes" id="UP001165283">
    <property type="component" value="Unassembled WGS sequence"/>
</dbReference>
<protein>
    <submittedName>
        <fullName evidence="4">Pyridoxamine 5'-phosphate oxidase family protein</fullName>
    </submittedName>
</protein>
<name>A0ABT0ZWP1_9PSEU</name>
<reference evidence="4" key="1">
    <citation type="submission" date="2021-04" db="EMBL/GenBank/DDBJ databases">
        <title>Pseudonocardia sp. nov., isolated from sandy soil of mangrove forest.</title>
        <authorList>
            <person name="Zan Z."/>
            <person name="Huang R."/>
            <person name="Liu W."/>
        </authorList>
    </citation>
    <scope>NUCLEOTIDE SEQUENCE</scope>
    <source>
        <strain evidence="4">S2-4</strain>
    </source>
</reference>
<evidence type="ECO:0000256" key="2">
    <source>
        <dbReference type="SAM" id="MobiDB-lite"/>
    </source>
</evidence>
<comment type="caution">
    <text evidence="4">The sequence shown here is derived from an EMBL/GenBank/DDBJ whole genome shotgun (WGS) entry which is preliminary data.</text>
</comment>
<proteinExistence type="predicted"/>
<dbReference type="InterPro" id="IPR052019">
    <property type="entry name" value="F420H2_bilvrd_red/Heme_oxyg"/>
</dbReference>
<feature type="domain" description="Pyridoxamine 5'-phosphate oxidase N-terminal" evidence="3">
    <location>
        <begin position="27"/>
        <end position="134"/>
    </location>
</feature>
<keyword evidence="5" id="KW-1185">Reference proteome</keyword>
<dbReference type="SUPFAM" id="SSF50475">
    <property type="entry name" value="FMN-binding split barrel"/>
    <property type="match status" value="1"/>
</dbReference>
<dbReference type="InterPro" id="IPR012349">
    <property type="entry name" value="Split_barrel_FMN-bd"/>
</dbReference>
<accession>A0ABT0ZWP1</accession>
<dbReference type="InterPro" id="IPR011576">
    <property type="entry name" value="Pyridox_Oxase_N"/>
</dbReference>
<keyword evidence="1" id="KW-0560">Oxidoreductase</keyword>
<gene>
    <name evidence="4" type="ORF">KDL28_08625</name>
</gene>
<evidence type="ECO:0000313" key="5">
    <source>
        <dbReference type="Proteomes" id="UP001165283"/>
    </source>
</evidence>
<sequence>MTAPVATDIDPRYGEPDATPVPWETTEQRFADAEVYWLSTVRPDGRPHVTSLISVWRDGCAHICAGPHERKARNIAANPDVVLTTGTPALRGGLDVVVEGRVQRVTDPDELKALAAAWEEKYGADWHFDVLDGGFEGGGGLAHVYRIEPSTAFAFGKAPYSQTRYRFAGGSR</sequence>
<dbReference type="Gene3D" id="2.30.110.10">
    <property type="entry name" value="Electron Transport, Fmn-binding Protein, Chain A"/>
    <property type="match status" value="1"/>
</dbReference>
<dbReference type="PANTHER" id="PTHR35176">
    <property type="entry name" value="HEME OXYGENASE HI_0854-RELATED"/>
    <property type="match status" value="1"/>
</dbReference>
<dbReference type="PANTHER" id="PTHR35176:SF4">
    <property type="entry name" value="PYRIDOXAMINE 5'-PHOSPHATE OXIDASE-RELATED FMN-BINDING"/>
    <property type="match status" value="1"/>
</dbReference>
<dbReference type="Pfam" id="PF01243">
    <property type="entry name" value="PNPOx_N"/>
    <property type="match status" value="1"/>
</dbReference>
<organism evidence="4 5">
    <name type="scientific">Pseudonocardia humida</name>
    <dbReference type="NCBI Taxonomy" id="2800819"/>
    <lineage>
        <taxon>Bacteria</taxon>
        <taxon>Bacillati</taxon>
        <taxon>Actinomycetota</taxon>
        <taxon>Actinomycetes</taxon>
        <taxon>Pseudonocardiales</taxon>
        <taxon>Pseudonocardiaceae</taxon>
        <taxon>Pseudonocardia</taxon>
    </lineage>
</organism>
<evidence type="ECO:0000259" key="3">
    <source>
        <dbReference type="Pfam" id="PF01243"/>
    </source>
</evidence>